<sequence length="605" mass="67696">MSTTRWLPVVCVLLITLCPFATSFEEGAPFSTCLTRYPKHETSQQTSTAPYDITFSPSSYNPNDLIKGILIFSYSQNNMRIKGIQMAAFRAGRNSEEVLGQFTDFPINKIKAFTCFGSYKNNMITHNNDGKIFHLELTWKAPADNVGDIVFKTTIVEDYEVFWVDIPSKLFAANSTAPVIASQYPIVSPSPLVHNIDFSNCGNSKGCFLYPSSCSGDDCVVAVTFDYNTTTDSYSVELTSNSDQNYVALGFSDDRLMGQEETISCISASAGLNIQHGYNPAYFNDRKLTMFVTGVEIKDADGRLQCRFILPKTSKVYLIKQQAAAFEYSNKTFDHSNNWYLQVAWGSVMQGSDVMAKHKVMPPVSFDKINLKDKSIFRGSSYGYLVKAHGALMMIAWMFITGVITVISRHYREWLPRTRWFGTKVWFQVHRALAILVVVLTALGLVVVFAEYGAEIRESSIPHSVIGLIVTGLVGIQLIAGMLRPGPEDKLRVYFNWGHRVMGQLTHLLAAVTMFLAFGMETTLEEMKTFGFIVLSIWLVGQVVWHIIFEFLSFRGKPLNATDDKGDTDKDKKNKASKLLSYLLIVYVVFLAALCIAGLAAFLIY</sequence>
<dbReference type="InterPro" id="IPR006593">
    <property type="entry name" value="Cyt_b561/ferric_Rdtase_TM"/>
</dbReference>
<feature type="domain" description="Cytochrome b561" evidence="10">
    <location>
        <begin position="352"/>
        <end position="555"/>
    </location>
</feature>
<feature type="transmembrane region" description="Helical" evidence="8">
    <location>
        <begin position="530"/>
        <end position="549"/>
    </location>
</feature>
<comment type="subcellular location">
    <subcellularLocation>
        <location evidence="1">Membrane</location>
    </subcellularLocation>
</comment>
<keyword evidence="9" id="KW-0732">Signal</keyword>
<keyword evidence="6 8" id="KW-0472">Membrane</keyword>
<comment type="caution">
    <text evidence="12">The sequence shown here is derived from an EMBL/GenBank/DDBJ whole genome shotgun (WGS) entry which is preliminary data.</text>
</comment>
<feature type="chain" id="PRO_5043382454" description="Ferric-chelate reductase 1" evidence="9">
    <location>
        <begin position="24"/>
        <end position="605"/>
    </location>
</feature>
<evidence type="ECO:0000256" key="1">
    <source>
        <dbReference type="ARBA" id="ARBA00004370"/>
    </source>
</evidence>
<dbReference type="Proteomes" id="UP001497497">
    <property type="component" value="Unassembled WGS sequence"/>
</dbReference>
<keyword evidence="3 8" id="KW-0812">Transmembrane</keyword>
<feature type="domain" description="Reelin" evidence="11">
    <location>
        <begin position="10"/>
        <end position="185"/>
    </location>
</feature>
<organism evidence="12 13">
    <name type="scientific">Lymnaea stagnalis</name>
    <name type="common">Great pond snail</name>
    <name type="synonym">Helix stagnalis</name>
    <dbReference type="NCBI Taxonomy" id="6523"/>
    <lineage>
        <taxon>Eukaryota</taxon>
        <taxon>Metazoa</taxon>
        <taxon>Spiralia</taxon>
        <taxon>Lophotrochozoa</taxon>
        <taxon>Mollusca</taxon>
        <taxon>Gastropoda</taxon>
        <taxon>Heterobranchia</taxon>
        <taxon>Euthyneura</taxon>
        <taxon>Panpulmonata</taxon>
        <taxon>Hygrophila</taxon>
        <taxon>Lymnaeoidea</taxon>
        <taxon>Lymnaeidae</taxon>
        <taxon>Lymnaea</taxon>
    </lineage>
</organism>
<dbReference type="CDD" id="cd08760">
    <property type="entry name" value="Cyt_b561_FRRS1_like"/>
    <property type="match status" value="1"/>
</dbReference>
<dbReference type="InterPro" id="IPR051237">
    <property type="entry name" value="Ferric-chelate_Red/DefProt"/>
</dbReference>
<dbReference type="CDD" id="cd08544">
    <property type="entry name" value="Reeler"/>
    <property type="match status" value="1"/>
</dbReference>
<evidence type="ECO:0000256" key="2">
    <source>
        <dbReference type="ARBA" id="ARBA00022448"/>
    </source>
</evidence>
<evidence type="ECO:0000256" key="8">
    <source>
        <dbReference type="SAM" id="Phobius"/>
    </source>
</evidence>
<feature type="signal peptide" evidence="9">
    <location>
        <begin position="1"/>
        <end position="23"/>
    </location>
</feature>
<evidence type="ECO:0000256" key="4">
    <source>
        <dbReference type="ARBA" id="ARBA00022982"/>
    </source>
</evidence>
<evidence type="ECO:0000256" key="5">
    <source>
        <dbReference type="ARBA" id="ARBA00022989"/>
    </source>
</evidence>
<dbReference type="Gene3D" id="1.20.120.1770">
    <property type="match status" value="1"/>
</dbReference>
<dbReference type="InterPro" id="IPR042307">
    <property type="entry name" value="Reeler_sf"/>
</dbReference>
<evidence type="ECO:0000313" key="13">
    <source>
        <dbReference type="Proteomes" id="UP001497497"/>
    </source>
</evidence>
<keyword evidence="4" id="KW-0249">Electron transport</keyword>
<dbReference type="PANTHER" id="PTHR45828">
    <property type="entry name" value="CYTOCHROME B561/FERRIC REDUCTASE TRANSMEMBRANE"/>
    <property type="match status" value="1"/>
</dbReference>
<dbReference type="CDD" id="cd09628">
    <property type="entry name" value="DOMON_SDR_2_like"/>
    <property type="match status" value="1"/>
</dbReference>
<evidence type="ECO:0000256" key="6">
    <source>
        <dbReference type="ARBA" id="ARBA00023136"/>
    </source>
</evidence>
<feature type="transmembrane region" description="Helical" evidence="8">
    <location>
        <begin position="432"/>
        <end position="454"/>
    </location>
</feature>
<name>A0AAV2H373_LYMST</name>
<dbReference type="Gene3D" id="2.60.40.4060">
    <property type="entry name" value="Reeler domain"/>
    <property type="match status" value="1"/>
</dbReference>
<protein>
    <recommendedName>
        <fullName evidence="14">Ferric-chelate reductase 1</fullName>
    </recommendedName>
</protein>
<proteinExistence type="predicted"/>
<evidence type="ECO:0000313" key="12">
    <source>
        <dbReference type="EMBL" id="CAL1526684.1"/>
    </source>
</evidence>
<dbReference type="AlphaFoldDB" id="A0AAV2H373"/>
<dbReference type="PANTHER" id="PTHR45828:SF33">
    <property type="entry name" value="DOMON DOMAIN-CONTAINING PROTEIN"/>
    <property type="match status" value="1"/>
</dbReference>
<feature type="transmembrane region" description="Helical" evidence="8">
    <location>
        <begin position="390"/>
        <end position="411"/>
    </location>
</feature>
<feature type="transmembrane region" description="Helical" evidence="8">
    <location>
        <begin position="579"/>
        <end position="604"/>
    </location>
</feature>
<feature type="transmembrane region" description="Helical" evidence="8">
    <location>
        <begin position="501"/>
        <end position="518"/>
    </location>
</feature>
<accession>A0AAV2H373</accession>
<gene>
    <name evidence="12" type="ORF">GSLYS_00000861001</name>
</gene>
<evidence type="ECO:0000256" key="3">
    <source>
        <dbReference type="ARBA" id="ARBA00022692"/>
    </source>
</evidence>
<keyword evidence="2" id="KW-0813">Transport</keyword>
<evidence type="ECO:0000256" key="7">
    <source>
        <dbReference type="ARBA" id="ARBA00023180"/>
    </source>
</evidence>
<evidence type="ECO:0008006" key="14">
    <source>
        <dbReference type="Google" id="ProtNLM"/>
    </source>
</evidence>
<evidence type="ECO:0000259" key="10">
    <source>
        <dbReference type="PROSITE" id="PS50939"/>
    </source>
</evidence>
<evidence type="ECO:0000259" key="11">
    <source>
        <dbReference type="PROSITE" id="PS51019"/>
    </source>
</evidence>
<dbReference type="Pfam" id="PF02014">
    <property type="entry name" value="Reeler"/>
    <property type="match status" value="1"/>
</dbReference>
<dbReference type="GO" id="GO:0016020">
    <property type="term" value="C:membrane"/>
    <property type="evidence" value="ECO:0007669"/>
    <property type="project" value="UniProtKB-SubCell"/>
</dbReference>
<dbReference type="PROSITE" id="PS50939">
    <property type="entry name" value="CYTOCHROME_B561"/>
    <property type="match status" value="1"/>
</dbReference>
<keyword evidence="13" id="KW-1185">Reference proteome</keyword>
<dbReference type="Pfam" id="PF03188">
    <property type="entry name" value="Cytochrom_B561"/>
    <property type="match status" value="1"/>
</dbReference>
<keyword evidence="7" id="KW-0325">Glycoprotein</keyword>
<reference evidence="12 13" key="1">
    <citation type="submission" date="2024-04" db="EMBL/GenBank/DDBJ databases">
        <authorList>
            <consortium name="Genoscope - CEA"/>
            <person name="William W."/>
        </authorList>
    </citation>
    <scope>NUCLEOTIDE SEQUENCE [LARGE SCALE GENOMIC DNA]</scope>
</reference>
<evidence type="ECO:0000256" key="9">
    <source>
        <dbReference type="SAM" id="SignalP"/>
    </source>
</evidence>
<dbReference type="EMBL" id="CAXITT010000008">
    <property type="protein sequence ID" value="CAL1526684.1"/>
    <property type="molecule type" value="Genomic_DNA"/>
</dbReference>
<keyword evidence="5 8" id="KW-1133">Transmembrane helix</keyword>
<dbReference type="PROSITE" id="PS51019">
    <property type="entry name" value="REELIN"/>
    <property type="match status" value="1"/>
</dbReference>
<dbReference type="InterPro" id="IPR002861">
    <property type="entry name" value="Reeler_dom"/>
</dbReference>
<feature type="transmembrane region" description="Helical" evidence="8">
    <location>
        <begin position="460"/>
        <end position="480"/>
    </location>
</feature>
<dbReference type="SMART" id="SM00665">
    <property type="entry name" value="B561"/>
    <property type="match status" value="1"/>
</dbReference>